<name>A0AAV9NZ52_9PEZI</name>
<organism evidence="4 5">
    <name type="scientific">Saxophila tyrrhenica</name>
    <dbReference type="NCBI Taxonomy" id="1690608"/>
    <lineage>
        <taxon>Eukaryota</taxon>
        <taxon>Fungi</taxon>
        <taxon>Dikarya</taxon>
        <taxon>Ascomycota</taxon>
        <taxon>Pezizomycotina</taxon>
        <taxon>Dothideomycetes</taxon>
        <taxon>Dothideomycetidae</taxon>
        <taxon>Mycosphaerellales</taxon>
        <taxon>Extremaceae</taxon>
        <taxon>Saxophila</taxon>
    </lineage>
</organism>
<keyword evidence="1" id="KW-0175">Coiled coil</keyword>
<feature type="region of interest" description="Disordered" evidence="2">
    <location>
        <begin position="328"/>
        <end position="355"/>
    </location>
</feature>
<accession>A0AAV9NZ52</accession>
<dbReference type="AlphaFoldDB" id="A0AAV9NZ52"/>
<feature type="region of interest" description="Disordered" evidence="2">
    <location>
        <begin position="1"/>
        <end position="182"/>
    </location>
</feature>
<protein>
    <submittedName>
        <fullName evidence="4">Uncharacterized protein</fullName>
    </submittedName>
</protein>
<feature type="compositionally biased region" description="Low complexity" evidence="2">
    <location>
        <begin position="664"/>
        <end position="681"/>
    </location>
</feature>
<dbReference type="RefSeq" id="XP_064655515.1">
    <property type="nucleotide sequence ID" value="XM_064806189.1"/>
</dbReference>
<dbReference type="GeneID" id="89930292"/>
<keyword evidence="3" id="KW-0812">Transmembrane</keyword>
<keyword evidence="5" id="KW-1185">Reference proteome</keyword>
<feature type="region of interest" description="Disordered" evidence="2">
    <location>
        <begin position="584"/>
        <end position="624"/>
    </location>
</feature>
<feature type="compositionally biased region" description="Low complexity" evidence="2">
    <location>
        <begin position="34"/>
        <end position="43"/>
    </location>
</feature>
<dbReference type="EMBL" id="JAVRRT010000016">
    <property type="protein sequence ID" value="KAK5165431.1"/>
    <property type="molecule type" value="Genomic_DNA"/>
</dbReference>
<feature type="compositionally biased region" description="Low complexity" evidence="2">
    <location>
        <begin position="599"/>
        <end position="610"/>
    </location>
</feature>
<feature type="compositionally biased region" description="Basic and acidic residues" evidence="2">
    <location>
        <begin position="220"/>
        <end position="229"/>
    </location>
</feature>
<proteinExistence type="predicted"/>
<feature type="compositionally biased region" description="Acidic residues" evidence="2">
    <location>
        <begin position="100"/>
        <end position="112"/>
    </location>
</feature>
<comment type="caution">
    <text evidence="4">The sequence shown here is derived from an EMBL/GenBank/DDBJ whole genome shotgun (WGS) entry which is preliminary data.</text>
</comment>
<feature type="region of interest" description="Disordered" evidence="2">
    <location>
        <begin position="641"/>
        <end position="702"/>
    </location>
</feature>
<feature type="compositionally biased region" description="Basic and acidic residues" evidence="2">
    <location>
        <begin position="682"/>
        <end position="693"/>
    </location>
</feature>
<feature type="region of interest" description="Disordered" evidence="2">
    <location>
        <begin position="535"/>
        <end position="557"/>
    </location>
</feature>
<keyword evidence="3" id="KW-0472">Membrane</keyword>
<gene>
    <name evidence="4" type="ORF">LTR77_008960</name>
</gene>
<dbReference type="Proteomes" id="UP001337655">
    <property type="component" value="Unassembled WGS sequence"/>
</dbReference>
<reference evidence="4 5" key="1">
    <citation type="submission" date="2023-08" db="EMBL/GenBank/DDBJ databases">
        <title>Black Yeasts Isolated from many extreme environments.</title>
        <authorList>
            <person name="Coleine C."/>
            <person name="Stajich J.E."/>
            <person name="Selbmann L."/>
        </authorList>
    </citation>
    <scope>NUCLEOTIDE SEQUENCE [LARGE SCALE GENOMIC DNA]</scope>
    <source>
        <strain evidence="4 5">CCFEE 5935</strain>
    </source>
</reference>
<sequence>MAGRSGGEKKEEEAPASPSDGPDADGPDAEAPDAEAPGPESPDLSYYMQPEEDEDEQPQVPAVVDADEEAQASPDHPNEEGSLDTADTWSVKSAFSDSSSSDEEDAGEEQSGEDQSAVQTPAGETEDAEDDPFADFDSTTTPQIGQQPFDELYDDDDNYDPQTPESALLRAAAQRSPESLHSGALLPFKGLGYDDPAGGAVLRRDVGHLRRGRSTAAPSGDRREVEANKRRNGMPSRLAAEGSDRLAAERYRMELGILREDFKEAEEMANRAQRYRDERNGAAENHAWARSELQRAFDKASELKGQLERYKVEAESWEKAFKKQQPLAMVEKERRKRKEEGVEESRGCGTQTQHPADLSLRGVADAETQTQSPEDLTSIRQVVDAVARARMLLDVPFVLLGLARLEVAEHIARWLDMYGQQTVPASDFVELVEQIETLLATDELTVGSFIDSLKEAGFSFDTNNLAHTIETCLRQVGGVPVGISLEADAVERLNQVYAELAEENNLPQSQVEEMKEELRQVTQWCTEMSIRLAEGELKSEDKSPQQESSRPTTTSLEDLEGLIEHGRALAAECHRLEETISSLQHQNSDLQRSNDRLRAQAAEQDAALATADRKRRKLNSEKAKVDEKYTRIRQWIVDSSTNSELPLPSPCTPLPLNRKRRRGAPSSPQQRSSSEESAASGDWERKRVEELKNGRSMAVSTRTRRWDGNRSFQPTVNVDVKVEFKEAEPKAKVLEVKETDDSMGYFWRVMIVVLLFLAFAQLAGSSSRDWQRRYG</sequence>
<feature type="compositionally biased region" description="Polar residues" evidence="2">
    <location>
        <begin position="545"/>
        <end position="556"/>
    </location>
</feature>
<feature type="compositionally biased region" description="Acidic residues" evidence="2">
    <location>
        <begin position="124"/>
        <end position="134"/>
    </location>
</feature>
<keyword evidence="3" id="KW-1133">Transmembrane helix</keyword>
<evidence type="ECO:0000313" key="4">
    <source>
        <dbReference type="EMBL" id="KAK5165431.1"/>
    </source>
</evidence>
<evidence type="ECO:0000256" key="3">
    <source>
        <dbReference type="SAM" id="Phobius"/>
    </source>
</evidence>
<evidence type="ECO:0000256" key="1">
    <source>
        <dbReference type="SAM" id="Coils"/>
    </source>
</evidence>
<feature type="compositionally biased region" description="Basic and acidic residues" evidence="2">
    <location>
        <begin position="535"/>
        <end position="544"/>
    </location>
</feature>
<feature type="region of interest" description="Disordered" evidence="2">
    <location>
        <begin position="209"/>
        <end position="243"/>
    </location>
</feature>
<feature type="transmembrane region" description="Helical" evidence="3">
    <location>
        <begin position="745"/>
        <end position="764"/>
    </location>
</feature>
<feature type="compositionally biased region" description="Acidic residues" evidence="2">
    <location>
        <begin position="22"/>
        <end position="33"/>
    </location>
</feature>
<feature type="compositionally biased region" description="Basic and acidic residues" evidence="2">
    <location>
        <begin position="330"/>
        <end position="346"/>
    </location>
</feature>
<evidence type="ECO:0000256" key="2">
    <source>
        <dbReference type="SAM" id="MobiDB-lite"/>
    </source>
</evidence>
<feature type="compositionally biased region" description="Basic and acidic residues" evidence="2">
    <location>
        <begin position="1"/>
        <end position="13"/>
    </location>
</feature>
<feature type="coiled-coil region" evidence="1">
    <location>
        <begin position="248"/>
        <end position="320"/>
    </location>
</feature>
<evidence type="ECO:0000313" key="5">
    <source>
        <dbReference type="Proteomes" id="UP001337655"/>
    </source>
</evidence>